<feature type="signal peptide" evidence="3">
    <location>
        <begin position="1"/>
        <end position="20"/>
    </location>
</feature>
<feature type="non-terminal residue" evidence="4">
    <location>
        <position position="1"/>
    </location>
</feature>
<dbReference type="Pfam" id="PF00379">
    <property type="entry name" value="Chitin_bind_4"/>
    <property type="match status" value="1"/>
</dbReference>
<dbReference type="PROSITE" id="PS00233">
    <property type="entry name" value="CHIT_BIND_RR_1"/>
    <property type="match status" value="1"/>
</dbReference>
<dbReference type="AlphaFoldDB" id="A0A1B6CIY7"/>
<organism evidence="4">
    <name type="scientific">Clastoptera arizonana</name>
    <name type="common">Arizona spittle bug</name>
    <dbReference type="NCBI Taxonomy" id="38151"/>
    <lineage>
        <taxon>Eukaryota</taxon>
        <taxon>Metazoa</taxon>
        <taxon>Ecdysozoa</taxon>
        <taxon>Arthropoda</taxon>
        <taxon>Hexapoda</taxon>
        <taxon>Insecta</taxon>
        <taxon>Pterygota</taxon>
        <taxon>Neoptera</taxon>
        <taxon>Paraneoptera</taxon>
        <taxon>Hemiptera</taxon>
        <taxon>Auchenorrhyncha</taxon>
        <taxon>Cercopoidea</taxon>
        <taxon>Clastopteridae</taxon>
        <taxon>Clastoptera</taxon>
    </lineage>
</organism>
<dbReference type="GO" id="GO:0031012">
    <property type="term" value="C:extracellular matrix"/>
    <property type="evidence" value="ECO:0007669"/>
    <property type="project" value="TreeGrafter"/>
</dbReference>
<proteinExistence type="predicted"/>
<evidence type="ECO:0000256" key="1">
    <source>
        <dbReference type="ARBA" id="ARBA00022460"/>
    </source>
</evidence>
<evidence type="ECO:0000256" key="3">
    <source>
        <dbReference type="SAM" id="SignalP"/>
    </source>
</evidence>
<dbReference type="EMBL" id="GEDC01023901">
    <property type="protein sequence ID" value="JAS13397.1"/>
    <property type="molecule type" value="Transcribed_RNA"/>
</dbReference>
<dbReference type="InterPro" id="IPR031311">
    <property type="entry name" value="CHIT_BIND_RR_consensus"/>
</dbReference>
<accession>A0A1B6CIY7</accession>
<evidence type="ECO:0000256" key="2">
    <source>
        <dbReference type="PROSITE-ProRule" id="PRU00497"/>
    </source>
</evidence>
<keyword evidence="3" id="KW-0732">Signal</keyword>
<feature type="chain" id="PRO_5008580412" evidence="3">
    <location>
        <begin position="21"/>
        <end position="232"/>
    </location>
</feature>
<dbReference type="PANTHER" id="PTHR12236">
    <property type="entry name" value="STRUCTURAL CONTITUENT OF CUTICLE"/>
    <property type="match status" value="1"/>
</dbReference>
<dbReference type="PANTHER" id="PTHR12236:SF75">
    <property type="entry name" value="CUTICULAR PROTEIN 62BB, ISOFORM A"/>
    <property type="match status" value="1"/>
</dbReference>
<protein>
    <submittedName>
        <fullName evidence="4">Uncharacterized protein</fullName>
    </submittedName>
</protein>
<dbReference type="PRINTS" id="PR00947">
    <property type="entry name" value="CUTICLE"/>
</dbReference>
<dbReference type="GO" id="GO:0042302">
    <property type="term" value="F:structural constituent of cuticle"/>
    <property type="evidence" value="ECO:0007669"/>
    <property type="project" value="UniProtKB-UniRule"/>
</dbReference>
<gene>
    <name evidence="4" type="ORF">g.2629</name>
</gene>
<sequence>EMVTKVSPLFAVLCLHLTLASGPYQQHAIDYYSQPRYAYNYGVNDPYTGDVKHQSESREGDVVKGQYSLVEPDGSVRTVDYTADPVNGFNAVVSKTPGVHDPPVVKPVVPAYKPEVPAYKPVVPAYRPVVPAIKPAVPAYKPLVTSYTPVQPVYEPVQPNYAPVVPQYKPVYSYRPPLEPPYNPVLSAYYKTVRPVPEVPTKHIAPYNTIPVLDHGDVVSSFLDSLGVPPNY</sequence>
<dbReference type="InterPro" id="IPR000618">
    <property type="entry name" value="Insect_cuticle"/>
</dbReference>
<feature type="non-terminal residue" evidence="4">
    <location>
        <position position="232"/>
    </location>
</feature>
<dbReference type="PROSITE" id="PS51155">
    <property type="entry name" value="CHIT_BIND_RR_2"/>
    <property type="match status" value="1"/>
</dbReference>
<evidence type="ECO:0000313" key="4">
    <source>
        <dbReference type="EMBL" id="JAS13397.1"/>
    </source>
</evidence>
<name>A0A1B6CIY7_9HEMI</name>
<dbReference type="GO" id="GO:0005615">
    <property type="term" value="C:extracellular space"/>
    <property type="evidence" value="ECO:0007669"/>
    <property type="project" value="TreeGrafter"/>
</dbReference>
<reference evidence="4" key="1">
    <citation type="submission" date="2015-12" db="EMBL/GenBank/DDBJ databases">
        <title>De novo transcriptome assembly of four potential Pierce s Disease insect vectors from Arizona vineyards.</title>
        <authorList>
            <person name="Tassone E.E."/>
        </authorList>
    </citation>
    <scope>NUCLEOTIDE SEQUENCE</scope>
</reference>
<keyword evidence="1 2" id="KW-0193">Cuticle</keyword>
<dbReference type="InterPro" id="IPR051217">
    <property type="entry name" value="Insect_Cuticle_Struc_Prot"/>
</dbReference>